<feature type="transmembrane region" description="Helical" evidence="3">
    <location>
        <begin position="67"/>
        <end position="88"/>
    </location>
</feature>
<comment type="caution">
    <text evidence="4">The sequence shown here is derived from an EMBL/GenBank/DDBJ whole genome shotgun (WGS) entry which is preliminary data.</text>
</comment>
<accession>A0A2M7IY17</accession>
<protein>
    <recommendedName>
        <fullName evidence="6">Heavy metal translocating P-type ATPase</fullName>
    </recommendedName>
</protein>
<evidence type="ECO:0000256" key="3">
    <source>
        <dbReference type="SAM" id="Phobius"/>
    </source>
</evidence>
<proteinExistence type="predicted"/>
<evidence type="ECO:0000256" key="1">
    <source>
        <dbReference type="ARBA" id="ARBA00022967"/>
    </source>
</evidence>
<dbReference type="GO" id="GO:0016020">
    <property type="term" value="C:membrane"/>
    <property type="evidence" value="ECO:0007669"/>
    <property type="project" value="TreeGrafter"/>
</dbReference>
<dbReference type="Proteomes" id="UP000230505">
    <property type="component" value="Unassembled WGS sequence"/>
</dbReference>
<dbReference type="PANTHER" id="PTHR43520">
    <property type="entry name" value="ATP7, ISOFORM B"/>
    <property type="match status" value="1"/>
</dbReference>
<dbReference type="AlphaFoldDB" id="A0A2M7IY17"/>
<dbReference type="GO" id="GO:0055070">
    <property type="term" value="P:copper ion homeostasis"/>
    <property type="evidence" value="ECO:0007669"/>
    <property type="project" value="TreeGrafter"/>
</dbReference>
<dbReference type="PANTHER" id="PTHR43520:SF8">
    <property type="entry name" value="P-TYPE CU(+) TRANSPORTER"/>
    <property type="match status" value="1"/>
</dbReference>
<evidence type="ECO:0000313" key="5">
    <source>
        <dbReference type="Proteomes" id="UP000230505"/>
    </source>
</evidence>
<feature type="region of interest" description="Disordered" evidence="2">
    <location>
        <begin position="1"/>
        <end position="20"/>
    </location>
</feature>
<keyword evidence="1" id="KW-1278">Translocase</keyword>
<organism evidence="4 5">
    <name type="scientific">bacterium (Candidatus Gribaldobacteria) CG_4_8_14_3_um_filter_42_11</name>
    <dbReference type="NCBI Taxonomy" id="2014267"/>
    <lineage>
        <taxon>Bacteria</taxon>
        <taxon>Candidatus Gribaldobacteria</taxon>
    </lineage>
</organism>
<sequence length="178" mass="19746">MNQASRAAGIEHGQEQNGYDKHAGHSLENFKRKFYISLILTVPVLLLSPFIQGLLNISIKFSGDSLVLFLISSFIFFYGGSPFLAGAVNEIKYKDLGMMTLISLAISVAYFYSSAVTFGLRGEVFFLELATLIDIMLLGHWLEMKSISGASRALEKLSRLIPDKAHLKNGEEIVRIEP</sequence>
<evidence type="ECO:0008006" key="6">
    <source>
        <dbReference type="Google" id="ProtNLM"/>
    </source>
</evidence>
<feature type="transmembrane region" description="Helical" evidence="3">
    <location>
        <begin position="95"/>
        <end position="112"/>
    </location>
</feature>
<keyword evidence="3" id="KW-0812">Transmembrane</keyword>
<reference evidence="5" key="1">
    <citation type="submission" date="2017-09" db="EMBL/GenBank/DDBJ databases">
        <title>Depth-based differentiation of microbial function through sediment-hosted aquifers and enrichment of novel symbionts in the deep terrestrial subsurface.</title>
        <authorList>
            <person name="Probst A.J."/>
            <person name="Ladd B."/>
            <person name="Jarett J.K."/>
            <person name="Geller-Mcgrath D.E."/>
            <person name="Sieber C.M.K."/>
            <person name="Emerson J.B."/>
            <person name="Anantharaman K."/>
            <person name="Thomas B.C."/>
            <person name="Malmstrom R."/>
            <person name="Stieglmeier M."/>
            <person name="Klingl A."/>
            <person name="Woyke T."/>
            <person name="Ryan C.M."/>
            <person name="Banfield J.F."/>
        </authorList>
    </citation>
    <scope>NUCLEOTIDE SEQUENCE [LARGE SCALE GENOMIC DNA]</scope>
</reference>
<dbReference type="EMBL" id="PFHV01000063">
    <property type="protein sequence ID" value="PIX03065.1"/>
    <property type="molecule type" value="Genomic_DNA"/>
</dbReference>
<keyword evidence="3" id="KW-1133">Transmembrane helix</keyword>
<evidence type="ECO:0000256" key="2">
    <source>
        <dbReference type="SAM" id="MobiDB-lite"/>
    </source>
</evidence>
<feature type="transmembrane region" description="Helical" evidence="3">
    <location>
        <begin position="124"/>
        <end position="142"/>
    </location>
</feature>
<evidence type="ECO:0000313" key="4">
    <source>
        <dbReference type="EMBL" id="PIX03065.1"/>
    </source>
</evidence>
<dbReference type="GO" id="GO:0043682">
    <property type="term" value="F:P-type divalent copper transporter activity"/>
    <property type="evidence" value="ECO:0007669"/>
    <property type="project" value="TreeGrafter"/>
</dbReference>
<dbReference type="GO" id="GO:0005507">
    <property type="term" value="F:copper ion binding"/>
    <property type="evidence" value="ECO:0007669"/>
    <property type="project" value="TreeGrafter"/>
</dbReference>
<name>A0A2M7IY17_9BACT</name>
<keyword evidence="3" id="KW-0472">Membrane</keyword>
<gene>
    <name evidence="4" type="ORF">COZ78_02355</name>
</gene>
<feature type="transmembrane region" description="Helical" evidence="3">
    <location>
        <begin position="34"/>
        <end position="55"/>
    </location>
</feature>